<dbReference type="FunFam" id="2.130.10.10:FF:000009">
    <property type="entry name" value="Protein transport protein Sec31A isoform A"/>
    <property type="match status" value="1"/>
</dbReference>
<evidence type="ECO:0000256" key="6">
    <source>
        <dbReference type="ARBA" id="ARBA00022574"/>
    </source>
</evidence>
<dbReference type="SUPFAM" id="SSF50978">
    <property type="entry name" value="WD40 repeat-like"/>
    <property type="match status" value="1"/>
</dbReference>
<keyword evidence="11" id="KW-0472">Membrane</keyword>
<dbReference type="InterPro" id="IPR036322">
    <property type="entry name" value="WD40_repeat_dom_sf"/>
</dbReference>
<dbReference type="Pfam" id="PF00400">
    <property type="entry name" value="WD40"/>
    <property type="match status" value="1"/>
</dbReference>
<accession>A0A8B9R2C5</accession>
<dbReference type="InterPro" id="IPR024298">
    <property type="entry name" value="Sec16_Sec23-bd"/>
</dbReference>
<evidence type="ECO:0000256" key="3">
    <source>
        <dbReference type="ARBA" id="ARBA00009358"/>
    </source>
</evidence>
<reference evidence="20" key="2">
    <citation type="submission" date="2025-08" db="UniProtKB">
        <authorList>
            <consortium name="Ensembl"/>
        </authorList>
    </citation>
    <scope>IDENTIFICATION</scope>
</reference>
<reference evidence="20" key="3">
    <citation type="submission" date="2025-09" db="UniProtKB">
        <authorList>
            <consortium name="Ensembl"/>
        </authorList>
    </citation>
    <scope>IDENTIFICATION</scope>
</reference>
<evidence type="ECO:0000256" key="4">
    <source>
        <dbReference type="ARBA" id="ARBA00022448"/>
    </source>
</evidence>
<dbReference type="GO" id="GO:0030127">
    <property type="term" value="C:COPII vesicle coat"/>
    <property type="evidence" value="ECO:0007669"/>
    <property type="project" value="TreeGrafter"/>
</dbReference>
<evidence type="ECO:0000256" key="5">
    <source>
        <dbReference type="ARBA" id="ARBA00022490"/>
    </source>
</evidence>
<dbReference type="GO" id="GO:0005198">
    <property type="term" value="F:structural molecule activity"/>
    <property type="evidence" value="ECO:0007669"/>
    <property type="project" value="TreeGrafter"/>
</dbReference>
<evidence type="ECO:0000256" key="9">
    <source>
        <dbReference type="ARBA" id="ARBA00022892"/>
    </source>
</evidence>
<keyword evidence="4" id="KW-0813">Transport</keyword>
<comment type="similarity">
    <text evidence="3">Belongs to the WD repeat SEC31 family.</text>
</comment>
<evidence type="ECO:0000313" key="21">
    <source>
        <dbReference type="Proteomes" id="UP000694400"/>
    </source>
</evidence>
<dbReference type="Proteomes" id="UP000694400">
    <property type="component" value="Chromosome 4"/>
</dbReference>
<keyword evidence="5" id="KW-0963">Cytoplasm</keyword>
<dbReference type="Gene3D" id="1.25.40.1030">
    <property type="match status" value="1"/>
</dbReference>
<dbReference type="InterPro" id="IPR001680">
    <property type="entry name" value="WD40_rpt"/>
</dbReference>
<dbReference type="FunFam" id="1.20.940.10:FF:000001">
    <property type="entry name" value="Protein transport protein Sec31A isoform A"/>
    <property type="match status" value="1"/>
</dbReference>
<comment type="subcellular location">
    <subcellularLocation>
        <location evidence="1">Cytoplasmic vesicle</location>
        <location evidence="1">COPII-coated vesicle membrane</location>
        <topology evidence="1">Peripheral membrane protein</topology>
        <orientation evidence="1">Cytoplasmic side</orientation>
    </subcellularLocation>
    <subcellularLocation>
        <location evidence="2">Endoplasmic reticulum membrane</location>
        <topology evidence="2">Peripheral membrane protein</topology>
    </subcellularLocation>
</comment>
<reference evidence="20" key="1">
    <citation type="submission" date="2019-08" db="EMBL/GenBank/DDBJ databases">
        <title>Three high-quality genomes provides insights into domestication of ducks.</title>
        <authorList>
            <person name="Hou Z.C."/>
            <person name="Zhu F."/>
            <person name="Yin Z.T."/>
            <person name="Zhang F."/>
        </authorList>
    </citation>
    <scope>NUCLEOTIDE SEQUENCE [LARGE SCALE GENOMIC DNA]</scope>
</reference>
<feature type="compositionally biased region" description="Low complexity" evidence="18">
    <location>
        <begin position="859"/>
        <end position="868"/>
    </location>
</feature>
<dbReference type="PROSITE" id="PS50082">
    <property type="entry name" value="WD_REPEATS_2"/>
    <property type="match status" value="1"/>
</dbReference>
<dbReference type="InterPro" id="IPR040251">
    <property type="entry name" value="SEC31-like"/>
</dbReference>
<dbReference type="Gene3D" id="2.130.10.10">
    <property type="entry name" value="YVTN repeat-like/Quinoprotein amine dehydrogenase"/>
    <property type="match status" value="1"/>
</dbReference>
<dbReference type="Pfam" id="PF12931">
    <property type="entry name" value="TPR_Sec16"/>
    <property type="match status" value="1"/>
</dbReference>
<keyword evidence="6 17" id="KW-0853">WD repeat</keyword>
<protein>
    <recommendedName>
        <fullName evidence="14">Protein transport protein Sec31A</fullName>
    </recommendedName>
    <alternativeName>
        <fullName evidence="16">SEC31-like protein 1</fullName>
    </alternativeName>
    <alternativeName>
        <fullName evidence="15">SEC31-related protein A</fullName>
    </alternativeName>
</protein>
<dbReference type="GO" id="GO:0005789">
    <property type="term" value="C:endoplasmic reticulum membrane"/>
    <property type="evidence" value="ECO:0007669"/>
    <property type="project" value="UniProtKB-SubCell"/>
</dbReference>
<dbReference type="GO" id="GO:0090110">
    <property type="term" value="P:COPII-coated vesicle cargo loading"/>
    <property type="evidence" value="ECO:0007669"/>
    <property type="project" value="TreeGrafter"/>
</dbReference>
<evidence type="ECO:0000256" key="18">
    <source>
        <dbReference type="SAM" id="MobiDB-lite"/>
    </source>
</evidence>
<evidence type="ECO:0000256" key="14">
    <source>
        <dbReference type="ARBA" id="ARBA00039468"/>
    </source>
</evidence>
<evidence type="ECO:0000313" key="20">
    <source>
        <dbReference type="Ensembl" id="ENSAPLP00020006433.1"/>
    </source>
</evidence>
<evidence type="ECO:0000256" key="10">
    <source>
        <dbReference type="ARBA" id="ARBA00022927"/>
    </source>
</evidence>
<keyword evidence="10" id="KW-0653">Protein transport</keyword>
<evidence type="ECO:0000256" key="17">
    <source>
        <dbReference type="PROSITE-ProRule" id="PRU00221"/>
    </source>
</evidence>
<dbReference type="GO" id="GO:0070971">
    <property type="term" value="C:endoplasmic reticulum exit site"/>
    <property type="evidence" value="ECO:0007669"/>
    <property type="project" value="TreeGrafter"/>
</dbReference>
<dbReference type="GO" id="GO:0007029">
    <property type="term" value="P:endoplasmic reticulum organization"/>
    <property type="evidence" value="ECO:0007669"/>
    <property type="project" value="TreeGrafter"/>
</dbReference>
<feature type="region of interest" description="Disordered" evidence="18">
    <location>
        <begin position="851"/>
        <end position="924"/>
    </location>
</feature>
<dbReference type="SMART" id="SM00320">
    <property type="entry name" value="WD40"/>
    <property type="match status" value="6"/>
</dbReference>
<feature type="domain" description="Sec16 Sec23-binding" evidence="19">
    <location>
        <begin position="558"/>
        <end position="752"/>
    </location>
</feature>
<dbReference type="FunFam" id="1.25.40.1030:FF:000001">
    <property type="entry name" value="protein transport protein Sec31A isoform X3"/>
    <property type="match status" value="1"/>
</dbReference>
<evidence type="ECO:0000256" key="16">
    <source>
        <dbReference type="ARBA" id="ARBA00043112"/>
    </source>
</evidence>
<dbReference type="Ensembl" id="ENSAPLT00020006909.1">
    <property type="protein sequence ID" value="ENSAPLP00020006433.1"/>
    <property type="gene ID" value="ENSAPLG00020004663.1"/>
</dbReference>
<evidence type="ECO:0000259" key="19">
    <source>
        <dbReference type="Pfam" id="PF12931"/>
    </source>
</evidence>
<evidence type="ECO:0000256" key="2">
    <source>
        <dbReference type="ARBA" id="ARBA00004406"/>
    </source>
</evidence>
<evidence type="ECO:0000256" key="13">
    <source>
        <dbReference type="ARBA" id="ARBA00025471"/>
    </source>
</evidence>
<proteinExistence type="inferred from homology"/>
<organism evidence="20 21">
    <name type="scientific">Anas platyrhynchos</name>
    <name type="common">Mallard</name>
    <name type="synonym">Anas boschas</name>
    <dbReference type="NCBI Taxonomy" id="8839"/>
    <lineage>
        <taxon>Eukaryota</taxon>
        <taxon>Metazoa</taxon>
        <taxon>Chordata</taxon>
        <taxon>Craniata</taxon>
        <taxon>Vertebrata</taxon>
        <taxon>Euteleostomi</taxon>
        <taxon>Archelosauria</taxon>
        <taxon>Archosauria</taxon>
        <taxon>Dinosauria</taxon>
        <taxon>Saurischia</taxon>
        <taxon>Theropoda</taxon>
        <taxon>Coelurosauria</taxon>
        <taxon>Aves</taxon>
        <taxon>Neognathae</taxon>
        <taxon>Galloanserae</taxon>
        <taxon>Anseriformes</taxon>
        <taxon>Anatidae</taxon>
        <taxon>Anatinae</taxon>
        <taxon>Anas</taxon>
    </lineage>
</organism>
<keyword evidence="9" id="KW-0931">ER-Golgi transport</keyword>
<dbReference type="PANTHER" id="PTHR13923:SF23">
    <property type="entry name" value="PROTEIN TRANSPORT PROTEIN SEC31A"/>
    <property type="match status" value="1"/>
</dbReference>
<dbReference type="Gene3D" id="1.20.940.10">
    <property type="entry name" value="Functional domain of the splicing factor Prp18"/>
    <property type="match status" value="1"/>
</dbReference>
<evidence type="ECO:0000256" key="7">
    <source>
        <dbReference type="ARBA" id="ARBA00022737"/>
    </source>
</evidence>
<evidence type="ECO:0000256" key="1">
    <source>
        <dbReference type="ARBA" id="ARBA00004299"/>
    </source>
</evidence>
<feature type="repeat" description="WD" evidence="17">
    <location>
        <begin position="118"/>
        <end position="160"/>
    </location>
</feature>
<name>A0A8B9R2C5_ANAPL</name>
<evidence type="ECO:0000256" key="12">
    <source>
        <dbReference type="ARBA" id="ARBA00023329"/>
    </source>
</evidence>
<evidence type="ECO:0000256" key="15">
    <source>
        <dbReference type="ARBA" id="ARBA00041470"/>
    </source>
</evidence>
<dbReference type="InterPro" id="IPR015943">
    <property type="entry name" value="WD40/YVTN_repeat-like_dom_sf"/>
</dbReference>
<dbReference type="AlphaFoldDB" id="A0A8B9R2C5"/>
<keyword evidence="7" id="KW-0677">Repeat</keyword>
<keyword evidence="12" id="KW-0968">Cytoplasmic vesicle</keyword>
<sequence length="1051" mass="115177">MKLKEVDRTAMQAWSPAGQHPIYLATGTSAQQLDATFSTSASLEIFELDLADPSLDMKSCATFSSSHRYHKLIWGPHSMTAGERVSGVLIAGGENGNVILYDPAKIIAGDTEVIIAQKDKHTGPVRALDVNMFQTNLVASGANESEIYIWDLNNFATPMTPGVKTQPLEDISCIAWNRQVQHILASASPSGRATVWDLRKNEPIIKVSDHNNRMHCSGLAWHPDVATQMVLASEDDRLPVIQMWDLRFASSPLRVLESHTRGILAIAWSMADSELLLSCGKDAKILCSNPNTGEVLYELPTNTQWCFDIQWCPRNPAVLSAASFDGRISVYSIMGGSTDGLRQKQVDQLSSSFGNLDPFGTGQPLPPLQLPQQTAPQSVVLPLKKPPKWIRRPVGASFSFGGKLVTFENAKPQQQPGIEQQQQRHHVYVSQVVTEKEFLARSNQLQEAVQSEGFISYCQKKIDMAQADFEKNVWAFLKVNFEEDSRAKYLELLGYRKDDLRNKVNVPGSWACVKCFAAGGCICQLQSMVKDNKQETEDVGSAKKTFNISVSGDVDGLITQALLTGNFESAVDLCLHDNRMADAIILAIAGGQELLSRTQEKYFVKMQSKITRLITAVVTKNWKEIVQSCDLQNWREALAAVLTYARPDEFAALCDLLGNRLESEGDSLLQTQACLCYICAGNVEKLVACWTKAQDGNSPLSLQDLIEKVVILRKAVQLTQAVDPNAVGALLAEKMSQYANLLAAQGSIAAALTFLPASTNQVCGLWASCFFAFFHFPLSHQLVLIGRLAWERCSLEVGSRCRFPSGSKAGPEAAFLLQERWINGWNDPPALNRAAKKKKVPDNFMPPVPITSPIMTPLADPQSQMQQAPAPPAGAPSFQAPQLPAGQLALQGPYPPTPQPLGPCIVPPAASKPSTEGAPGAPIGNTIQHVQALPTEKITKKPIPEEHLILKTTFEALIQRCLLSASDPQTKRKLDDANKRLECLYDKLREQTLSPTIISGLHNMVKSIETRNYVEGLNIHTHIVSTSNFSETSAFMPVLKVVLTQANKLGV</sequence>
<comment type="function">
    <text evidence="13">Component of the coat protein complex II (COPII) which promotes the formation of transport vesicles from the endoplasmic reticulum (ER). The coat has two main functions, the physical deformation of the endoplasmic reticulum membrane into vesicles and the selection of cargo molecules.</text>
</comment>
<evidence type="ECO:0000256" key="11">
    <source>
        <dbReference type="ARBA" id="ARBA00023136"/>
    </source>
</evidence>
<evidence type="ECO:0000256" key="8">
    <source>
        <dbReference type="ARBA" id="ARBA00022824"/>
    </source>
</evidence>
<dbReference type="GO" id="GO:0015031">
    <property type="term" value="P:protein transport"/>
    <property type="evidence" value="ECO:0007669"/>
    <property type="project" value="UniProtKB-KW"/>
</dbReference>
<keyword evidence="8" id="KW-0256">Endoplasmic reticulum</keyword>
<dbReference type="PANTHER" id="PTHR13923">
    <property type="entry name" value="SEC31-RELATED PROTEIN"/>
    <property type="match status" value="1"/>
</dbReference>